<feature type="signal peptide" evidence="1">
    <location>
        <begin position="1"/>
        <end position="33"/>
    </location>
</feature>
<dbReference type="SUPFAM" id="SSF53474">
    <property type="entry name" value="alpha/beta-Hydrolases"/>
    <property type="match status" value="1"/>
</dbReference>
<name>A0A9D2HCS6_9BACT</name>
<reference evidence="2" key="2">
    <citation type="submission" date="2021-04" db="EMBL/GenBank/DDBJ databases">
        <authorList>
            <person name="Gilroy R."/>
        </authorList>
    </citation>
    <scope>NUCLEOTIDE SEQUENCE</scope>
    <source>
        <strain evidence="2">CHK186-16707</strain>
    </source>
</reference>
<evidence type="ECO:0000313" key="2">
    <source>
        <dbReference type="EMBL" id="HJA07675.1"/>
    </source>
</evidence>
<organism evidence="2 3">
    <name type="scientific">Candidatus Mailhella merdigallinarum</name>
    <dbReference type="NCBI Taxonomy" id="2838658"/>
    <lineage>
        <taxon>Bacteria</taxon>
        <taxon>Pseudomonadati</taxon>
        <taxon>Thermodesulfobacteriota</taxon>
        <taxon>Desulfovibrionia</taxon>
        <taxon>Desulfovibrionales</taxon>
        <taxon>Desulfovibrionaceae</taxon>
        <taxon>Mailhella</taxon>
    </lineage>
</organism>
<protein>
    <recommendedName>
        <fullName evidence="4">Dienelactone hydrolase</fullName>
    </recommendedName>
</protein>
<reference evidence="2" key="1">
    <citation type="journal article" date="2021" name="PeerJ">
        <title>Extensive microbial diversity within the chicken gut microbiome revealed by metagenomics and culture.</title>
        <authorList>
            <person name="Gilroy R."/>
            <person name="Ravi A."/>
            <person name="Getino M."/>
            <person name="Pursley I."/>
            <person name="Horton D.L."/>
            <person name="Alikhan N.F."/>
            <person name="Baker D."/>
            <person name="Gharbi K."/>
            <person name="Hall N."/>
            <person name="Watson M."/>
            <person name="Adriaenssens E.M."/>
            <person name="Foster-Nyarko E."/>
            <person name="Jarju S."/>
            <person name="Secka A."/>
            <person name="Antonio M."/>
            <person name="Oren A."/>
            <person name="Chaudhuri R.R."/>
            <person name="La Ragione R."/>
            <person name="Hildebrand F."/>
            <person name="Pallen M.J."/>
        </authorList>
    </citation>
    <scope>NUCLEOTIDE SEQUENCE</scope>
    <source>
        <strain evidence="2">CHK186-16707</strain>
    </source>
</reference>
<comment type="caution">
    <text evidence="2">The sequence shown here is derived from an EMBL/GenBank/DDBJ whole genome shotgun (WGS) entry which is preliminary data.</text>
</comment>
<dbReference type="InterPro" id="IPR016986">
    <property type="entry name" value="UCP031982_abhydr"/>
</dbReference>
<dbReference type="InterPro" id="IPR029058">
    <property type="entry name" value="AB_hydrolase_fold"/>
</dbReference>
<dbReference type="Gene3D" id="3.40.50.1820">
    <property type="entry name" value="alpha/beta hydrolase"/>
    <property type="match status" value="1"/>
</dbReference>
<dbReference type="PIRSF" id="PIRSF031982">
    <property type="entry name" value="UCP031982_abhydr"/>
    <property type="match status" value="1"/>
</dbReference>
<evidence type="ECO:0008006" key="4">
    <source>
        <dbReference type="Google" id="ProtNLM"/>
    </source>
</evidence>
<sequence>MKLRLFRVFRVARRLVPLLALLPVLAFVPTARAASDTVHAGYRSLVGWLPGPDIRLDVAVWYPTQSRPTTIKAGSWTFSAARNAPPLPGLWPLLVLSPDSSGSRFAHHDLAASLARRGFIVAVPTHDGDNADDMRFLYTDRHLPTRARQLSATLDLVLRDPQLGSTLDKRRIGLVGFGGGSSASLLLAGATLTPDLWDGYCASSGGDGRPDPYCEPYMAARIDEITRGMRRQTAAVADAAALRAEAEAARVDIVTRARDGVTKTAARLRRAQRKPVTDFPTPPAFVPLLPPLPPDRPLADSRFRAMMLISPGYSMLFAPDTLKSLPLPLFIVGLDRDPLHTPERQALVLRSLLAPPTPEYALLTGADGPALQALCPPDMERDLPDLCRTVSPDEREALHHRLETLILDFFRHTPA</sequence>
<proteinExistence type="predicted"/>
<gene>
    <name evidence="2" type="ORF">H9962_00570</name>
</gene>
<dbReference type="Proteomes" id="UP000824225">
    <property type="component" value="Unassembled WGS sequence"/>
</dbReference>
<evidence type="ECO:0000256" key="1">
    <source>
        <dbReference type="SAM" id="SignalP"/>
    </source>
</evidence>
<dbReference type="EMBL" id="DXAN01000002">
    <property type="protein sequence ID" value="HJA07675.1"/>
    <property type="molecule type" value="Genomic_DNA"/>
</dbReference>
<feature type="chain" id="PRO_5038373024" description="Dienelactone hydrolase" evidence="1">
    <location>
        <begin position="34"/>
        <end position="415"/>
    </location>
</feature>
<dbReference type="AlphaFoldDB" id="A0A9D2HCS6"/>
<evidence type="ECO:0000313" key="3">
    <source>
        <dbReference type="Proteomes" id="UP000824225"/>
    </source>
</evidence>
<accession>A0A9D2HCS6</accession>
<keyword evidence="1" id="KW-0732">Signal</keyword>